<comment type="caution">
    <text evidence="2">The sequence shown here is derived from an EMBL/GenBank/DDBJ whole genome shotgun (WGS) entry which is preliminary data.</text>
</comment>
<keyword evidence="3" id="KW-1185">Reference proteome</keyword>
<feature type="region of interest" description="Disordered" evidence="1">
    <location>
        <begin position="1"/>
        <end position="20"/>
    </location>
</feature>
<dbReference type="Proteomes" id="UP001279734">
    <property type="component" value="Unassembled WGS sequence"/>
</dbReference>
<gene>
    <name evidence="2" type="ORF">Nepgr_028930</name>
</gene>
<dbReference type="EMBL" id="BSYO01000032">
    <property type="protein sequence ID" value="GMH27087.1"/>
    <property type="molecule type" value="Genomic_DNA"/>
</dbReference>
<proteinExistence type="predicted"/>
<evidence type="ECO:0000313" key="3">
    <source>
        <dbReference type="Proteomes" id="UP001279734"/>
    </source>
</evidence>
<name>A0AAD3Y2J3_NEPGR</name>
<organism evidence="2 3">
    <name type="scientific">Nepenthes gracilis</name>
    <name type="common">Slender pitcher plant</name>
    <dbReference type="NCBI Taxonomy" id="150966"/>
    <lineage>
        <taxon>Eukaryota</taxon>
        <taxon>Viridiplantae</taxon>
        <taxon>Streptophyta</taxon>
        <taxon>Embryophyta</taxon>
        <taxon>Tracheophyta</taxon>
        <taxon>Spermatophyta</taxon>
        <taxon>Magnoliopsida</taxon>
        <taxon>eudicotyledons</taxon>
        <taxon>Gunneridae</taxon>
        <taxon>Pentapetalae</taxon>
        <taxon>Caryophyllales</taxon>
        <taxon>Nepenthaceae</taxon>
        <taxon>Nepenthes</taxon>
    </lineage>
</organism>
<sequence length="95" mass="10610">MAPSSVSPEPRHTSHSTFNKRQCALAAYPPASTPRHQQLQQWSDLTAALTAENTAPYCTFKSTIMAREHLNSAQAESKCTSMQQHKWQWILPSIG</sequence>
<protein>
    <submittedName>
        <fullName evidence="2">Uncharacterized protein</fullName>
    </submittedName>
</protein>
<reference evidence="2" key="1">
    <citation type="submission" date="2023-05" db="EMBL/GenBank/DDBJ databases">
        <title>Nepenthes gracilis genome sequencing.</title>
        <authorList>
            <person name="Fukushima K."/>
        </authorList>
    </citation>
    <scope>NUCLEOTIDE SEQUENCE</scope>
    <source>
        <strain evidence="2">SING2019-196</strain>
    </source>
</reference>
<accession>A0AAD3Y2J3</accession>
<evidence type="ECO:0000313" key="2">
    <source>
        <dbReference type="EMBL" id="GMH27087.1"/>
    </source>
</evidence>
<evidence type="ECO:0000256" key="1">
    <source>
        <dbReference type="SAM" id="MobiDB-lite"/>
    </source>
</evidence>
<dbReference type="AlphaFoldDB" id="A0AAD3Y2J3"/>